<accession>U1YAU4</accession>
<gene>
    <name evidence="2" type="ORF">HMPREF0083_03929</name>
</gene>
<evidence type="ECO:0000256" key="1">
    <source>
        <dbReference type="SAM" id="Phobius"/>
    </source>
</evidence>
<proteinExistence type="predicted"/>
<evidence type="ECO:0000313" key="2">
    <source>
        <dbReference type="EMBL" id="ERI07921.1"/>
    </source>
</evidence>
<keyword evidence="1" id="KW-0472">Membrane</keyword>
<feature type="transmembrane region" description="Helical" evidence="1">
    <location>
        <begin position="6"/>
        <end position="24"/>
    </location>
</feature>
<reference evidence="2 3" key="1">
    <citation type="submission" date="2013-08" db="EMBL/GenBank/DDBJ databases">
        <authorList>
            <person name="Weinstock G."/>
            <person name="Sodergren E."/>
            <person name="Wylie T."/>
            <person name="Fulton L."/>
            <person name="Fulton R."/>
            <person name="Fronick C."/>
            <person name="O'Laughlin M."/>
            <person name="Godfrey J."/>
            <person name="Miner T."/>
            <person name="Herter B."/>
            <person name="Appelbaum E."/>
            <person name="Cordes M."/>
            <person name="Lek S."/>
            <person name="Wollam A."/>
            <person name="Pepin K.H."/>
            <person name="Palsikar V.B."/>
            <person name="Mitreva M."/>
            <person name="Wilson R.K."/>
        </authorList>
    </citation>
    <scope>NUCLEOTIDE SEQUENCE [LARGE SCALE GENOMIC DNA]</scope>
    <source>
        <strain evidence="2 3">ATCC 12856</strain>
    </source>
</reference>
<dbReference type="EMBL" id="AWSJ01000237">
    <property type="protein sequence ID" value="ERI07921.1"/>
    <property type="molecule type" value="Genomic_DNA"/>
</dbReference>
<keyword evidence="1" id="KW-0812">Transmembrane</keyword>
<name>U1YAU4_ANEAE</name>
<organism evidence="2 3">
    <name type="scientific">Aneurinibacillus aneurinilyticus ATCC 12856</name>
    <dbReference type="NCBI Taxonomy" id="649747"/>
    <lineage>
        <taxon>Bacteria</taxon>
        <taxon>Bacillati</taxon>
        <taxon>Bacillota</taxon>
        <taxon>Bacilli</taxon>
        <taxon>Bacillales</taxon>
        <taxon>Paenibacillaceae</taxon>
        <taxon>Aneurinibacillus group</taxon>
        <taxon>Aneurinibacillus</taxon>
    </lineage>
</organism>
<sequence length="68" mass="8135">MFLLDIVKFSLIVLGMLLLKHLSFNKKTHKHQFPYKYAFFQQPPLIWWMFNLIYILFALIIFASGVSI</sequence>
<feature type="transmembrane region" description="Helical" evidence="1">
    <location>
        <begin position="45"/>
        <end position="66"/>
    </location>
</feature>
<dbReference type="AlphaFoldDB" id="U1YAU4"/>
<dbReference type="STRING" id="649747.HMPREF0083_03929"/>
<dbReference type="PATRIC" id="fig|649747.3.peg.3569"/>
<protein>
    <submittedName>
        <fullName evidence="2">Uncharacterized protein</fullName>
    </submittedName>
</protein>
<evidence type="ECO:0000313" key="3">
    <source>
        <dbReference type="Proteomes" id="UP000016511"/>
    </source>
</evidence>
<dbReference type="HOGENOM" id="CLU_2784833_0_0_9"/>
<dbReference type="Proteomes" id="UP000016511">
    <property type="component" value="Unassembled WGS sequence"/>
</dbReference>
<keyword evidence="1" id="KW-1133">Transmembrane helix</keyword>
<keyword evidence="3" id="KW-1185">Reference proteome</keyword>
<comment type="caution">
    <text evidence="2">The sequence shown here is derived from an EMBL/GenBank/DDBJ whole genome shotgun (WGS) entry which is preliminary data.</text>
</comment>